<keyword evidence="1" id="KW-0996">Nickel insertion</keyword>
<keyword evidence="2" id="KW-0143">Chaperone</keyword>
<dbReference type="PANTHER" id="PTHR33620">
    <property type="entry name" value="UREASE ACCESSORY PROTEIN F"/>
    <property type="match status" value="1"/>
</dbReference>
<protein>
    <submittedName>
        <fullName evidence="3">Urease accessory protein UreF</fullName>
    </submittedName>
</protein>
<dbReference type="InterPro" id="IPR002639">
    <property type="entry name" value="UreF"/>
</dbReference>
<dbReference type="RefSeq" id="WP_229705396.1">
    <property type="nucleotide sequence ID" value="NZ_BMCS01000003.1"/>
</dbReference>
<dbReference type="Proteomes" id="UP000632454">
    <property type="component" value="Unassembled WGS sequence"/>
</dbReference>
<evidence type="ECO:0000313" key="3">
    <source>
        <dbReference type="EMBL" id="GGF43751.1"/>
    </source>
</evidence>
<evidence type="ECO:0000256" key="1">
    <source>
        <dbReference type="ARBA" id="ARBA00022988"/>
    </source>
</evidence>
<dbReference type="EMBL" id="BMCS01000003">
    <property type="protein sequence ID" value="GGF43751.1"/>
    <property type="molecule type" value="Genomic_DNA"/>
</dbReference>
<dbReference type="Pfam" id="PF01730">
    <property type="entry name" value="UreF"/>
    <property type="match status" value="1"/>
</dbReference>
<name>A0ABQ1V9Z3_9NOCA</name>
<comment type="caution">
    <text evidence="3">The sequence shown here is derived from an EMBL/GenBank/DDBJ whole genome shotgun (WGS) entry which is preliminary data.</text>
</comment>
<evidence type="ECO:0000256" key="2">
    <source>
        <dbReference type="ARBA" id="ARBA00023186"/>
    </source>
</evidence>
<gene>
    <name evidence="3" type="ORF">GCM10007298_44360</name>
</gene>
<sequence>MPTDAHEFASGDHALAMMLTLADSRLPVGGHVHSGGVEQAIADRVIVDAAGLRQYLERRIATGALVAASIAAAVADARLADVAAQRETDARTPSSAARAASLGQGRGMVRLARRRWPDHDFSDHVPRSHLPVIAGRVGRLCGVSGQRTALVHVYTAMTGAATAGQRLLALDPADVAIITMDLAPLCQDIAEQAASGLADLSDPLFDVLAERHERRGMPLFAS</sequence>
<dbReference type="Gene3D" id="1.10.4190.10">
    <property type="entry name" value="Urease accessory protein UreF"/>
    <property type="match status" value="1"/>
</dbReference>
<dbReference type="PIRSF" id="PIRSF009467">
    <property type="entry name" value="Ureas_acces_UreF"/>
    <property type="match status" value="1"/>
</dbReference>
<organism evidence="3 4">
    <name type="scientific">Williamsia phyllosphaerae</name>
    <dbReference type="NCBI Taxonomy" id="885042"/>
    <lineage>
        <taxon>Bacteria</taxon>
        <taxon>Bacillati</taxon>
        <taxon>Actinomycetota</taxon>
        <taxon>Actinomycetes</taxon>
        <taxon>Mycobacteriales</taxon>
        <taxon>Nocardiaceae</taxon>
        <taxon>Williamsia</taxon>
    </lineage>
</organism>
<reference evidence="4" key="1">
    <citation type="journal article" date="2019" name="Int. J. Syst. Evol. Microbiol.">
        <title>The Global Catalogue of Microorganisms (GCM) 10K type strain sequencing project: providing services to taxonomists for standard genome sequencing and annotation.</title>
        <authorList>
            <consortium name="The Broad Institute Genomics Platform"/>
            <consortium name="The Broad Institute Genome Sequencing Center for Infectious Disease"/>
            <person name="Wu L."/>
            <person name="Ma J."/>
        </authorList>
    </citation>
    <scope>NUCLEOTIDE SEQUENCE [LARGE SCALE GENOMIC DNA]</scope>
    <source>
        <strain evidence="4">CCM 7855</strain>
    </source>
</reference>
<proteinExistence type="predicted"/>
<keyword evidence="4" id="KW-1185">Reference proteome</keyword>
<accession>A0ABQ1V9Z3</accession>
<dbReference type="PANTHER" id="PTHR33620:SF1">
    <property type="entry name" value="UREASE ACCESSORY PROTEIN F"/>
    <property type="match status" value="1"/>
</dbReference>
<evidence type="ECO:0000313" key="4">
    <source>
        <dbReference type="Proteomes" id="UP000632454"/>
    </source>
</evidence>
<dbReference type="InterPro" id="IPR038277">
    <property type="entry name" value="UreF_sf"/>
</dbReference>